<evidence type="ECO:0000313" key="15">
    <source>
        <dbReference type="Proteomes" id="UP000326396"/>
    </source>
</evidence>
<keyword evidence="10" id="KW-0325">Glycoprotein</keyword>
<keyword evidence="6" id="KW-0812">Transmembrane</keyword>
<accession>A0A5N6P068</accession>
<dbReference type="GO" id="GO:0016757">
    <property type="term" value="F:glycosyltransferase activity"/>
    <property type="evidence" value="ECO:0007669"/>
    <property type="project" value="UniProtKB-KW"/>
</dbReference>
<keyword evidence="9" id="KW-0472">Membrane</keyword>
<comment type="caution">
    <text evidence="14">The sequence shown here is derived from an EMBL/GenBank/DDBJ whole genome shotgun (WGS) entry which is preliminary data.</text>
</comment>
<dbReference type="CDD" id="cd11299">
    <property type="entry name" value="O-FucT_plant"/>
    <property type="match status" value="1"/>
</dbReference>
<evidence type="ECO:0000256" key="13">
    <source>
        <dbReference type="ARBA" id="ARBA00030350"/>
    </source>
</evidence>
<keyword evidence="8" id="KW-1133">Transmembrane helix</keyword>
<dbReference type="PANTHER" id="PTHR31741">
    <property type="entry name" value="OS02G0726500 PROTEIN-RELATED"/>
    <property type="match status" value="1"/>
</dbReference>
<dbReference type="PANTHER" id="PTHR31741:SF66">
    <property type="entry name" value="O-FUCOSYLTRANSFERASE 20"/>
    <property type="match status" value="1"/>
</dbReference>
<dbReference type="GO" id="GO:0005737">
    <property type="term" value="C:cytoplasm"/>
    <property type="evidence" value="ECO:0007669"/>
    <property type="project" value="TreeGrafter"/>
</dbReference>
<comment type="subcellular location">
    <subcellularLocation>
        <location evidence="1">Membrane</location>
        <topology evidence="1">Single-pass type II membrane protein</topology>
    </subcellularLocation>
</comment>
<evidence type="ECO:0000313" key="14">
    <source>
        <dbReference type="EMBL" id="KAD5802624.1"/>
    </source>
</evidence>
<keyword evidence="11" id="KW-0294">Fucose metabolism</keyword>
<organism evidence="14 15">
    <name type="scientific">Mikania micrantha</name>
    <name type="common">bitter vine</name>
    <dbReference type="NCBI Taxonomy" id="192012"/>
    <lineage>
        <taxon>Eukaryota</taxon>
        <taxon>Viridiplantae</taxon>
        <taxon>Streptophyta</taxon>
        <taxon>Embryophyta</taxon>
        <taxon>Tracheophyta</taxon>
        <taxon>Spermatophyta</taxon>
        <taxon>Magnoliopsida</taxon>
        <taxon>eudicotyledons</taxon>
        <taxon>Gunneridae</taxon>
        <taxon>Pentapetalae</taxon>
        <taxon>asterids</taxon>
        <taxon>campanulids</taxon>
        <taxon>Asterales</taxon>
        <taxon>Asteraceae</taxon>
        <taxon>Asteroideae</taxon>
        <taxon>Heliantheae alliance</taxon>
        <taxon>Eupatorieae</taxon>
        <taxon>Mikania</taxon>
    </lineage>
</organism>
<name>A0A5N6P068_9ASTR</name>
<comment type="pathway">
    <text evidence="2">Glycan metabolism.</text>
</comment>
<evidence type="ECO:0000256" key="3">
    <source>
        <dbReference type="ARBA" id="ARBA00007737"/>
    </source>
</evidence>
<evidence type="ECO:0000256" key="9">
    <source>
        <dbReference type="ARBA" id="ARBA00023136"/>
    </source>
</evidence>
<gene>
    <name evidence="14" type="ORF">E3N88_13984</name>
</gene>
<evidence type="ECO:0000256" key="12">
    <source>
        <dbReference type="ARBA" id="ARBA00023277"/>
    </source>
</evidence>
<keyword evidence="15" id="KW-1185">Reference proteome</keyword>
<keyword evidence="12" id="KW-0119">Carbohydrate metabolism</keyword>
<evidence type="ECO:0000256" key="1">
    <source>
        <dbReference type="ARBA" id="ARBA00004606"/>
    </source>
</evidence>
<dbReference type="InterPro" id="IPR024709">
    <property type="entry name" value="FucosylTrfase_pln"/>
</dbReference>
<dbReference type="GO" id="GO:0006004">
    <property type="term" value="P:fucose metabolic process"/>
    <property type="evidence" value="ECO:0007669"/>
    <property type="project" value="UniProtKB-KW"/>
</dbReference>
<dbReference type="InterPro" id="IPR019378">
    <property type="entry name" value="GDP-Fuc_O-FucTrfase"/>
</dbReference>
<dbReference type="OrthoDB" id="2016498at2759"/>
<dbReference type="AlphaFoldDB" id="A0A5N6P068"/>
<evidence type="ECO:0000256" key="10">
    <source>
        <dbReference type="ARBA" id="ARBA00023180"/>
    </source>
</evidence>
<evidence type="ECO:0000256" key="6">
    <source>
        <dbReference type="ARBA" id="ARBA00022692"/>
    </source>
</evidence>
<dbReference type="Pfam" id="PF10250">
    <property type="entry name" value="O-FucT"/>
    <property type="match status" value="1"/>
</dbReference>
<evidence type="ECO:0000256" key="7">
    <source>
        <dbReference type="ARBA" id="ARBA00022968"/>
    </source>
</evidence>
<dbReference type="GO" id="GO:0016020">
    <property type="term" value="C:membrane"/>
    <property type="evidence" value="ECO:0007669"/>
    <property type="project" value="UniProtKB-SubCell"/>
</dbReference>
<protein>
    <recommendedName>
        <fullName evidence="13">O-fucosyltransferase family protein</fullName>
    </recommendedName>
</protein>
<sequence length="430" mass="48480">MAISKIVNNKKQHHHSYISVPSEIINSLSSTSLQSLADTPKKQLLNEYKKSSVEILKDRTKYLVVVVSGGMNQQRNQIVDAVVIARILGATLVVPILQVNVIWGDESDFIIAIKPFDVKTSGEKHTPLHVSPQWIRSRYLKRMKREGVLLLRGLDSRLSKDLPSDLQKLRCKVAFHALRFAPPIFELGNKLTERMRSKGPYLALHLRMEKDVWVRTGCLPGLSSKYDEIIYNERKLRPELLTSRSNMTYHDRKLAGLCPLNALEVTRLLKALRAPKNAQVFWAGGDPLGGKEALLPLMKAYPNFYNKEDLALPGELEPFANKASIMAALDYIVSEKSDVFMPSHGGNMGHAIQGQRAYAGHRKTITPNKRQMLSYFLNPSLPEAEFNKIIFDLHRDSMGQPVIRTSKSGRDVTKYPIPECMCNDSLVQQA</sequence>
<dbReference type="PIRSF" id="PIRSF009360">
    <property type="entry name" value="UCP009360"/>
    <property type="match status" value="1"/>
</dbReference>
<proteinExistence type="inferred from homology"/>
<dbReference type="EMBL" id="SZYD01000007">
    <property type="protein sequence ID" value="KAD5802624.1"/>
    <property type="molecule type" value="Genomic_DNA"/>
</dbReference>
<evidence type="ECO:0000256" key="8">
    <source>
        <dbReference type="ARBA" id="ARBA00022989"/>
    </source>
</evidence>
<keyword evidence="4" id="KW-0328">Glycosyltransferase</keyword>
<evidence type="ECO:0000256" key="2">
    <source>
        <dbReference type="ARBA" id="ARBA00004881"/>
    </source>
</evidence>
<comment type="similarity">
    <text evidence="3">Belongs to the glycosyltransferase GT106 family.</text>
</comment>
<evidence type="ECO:0000256" key="4">
    <source>
        <dbReference type="ARBA" id="ARBA00022676"/>
    </source>
</evidence>
<keyword evidence="7" id="KW-0735">Signal-anchor</keyword>
<reference evidence="14 15" key="1">
    <citation type="submission" date="2019-05" db="EMBL/GenBank/DDBJ databases">
        <title>Mikania micrantha, genome provides insights into the molecular mechanism of rapid growth.</title>
        <authorList>
            <person name="Liu B."/>
        </authorList>
    </citation>
    <scope>NUCLEOTIDE SEQUENCE [LARGE SCALE GENOMIC DNA]</scope>
    <source>
        <strain evidence="14">NLD-2019</strain>
        <tissue evidence="14">Leaf</tissue>
    </source>
</reference>
<dbReference type="Proteomes" id="UP000326396">
    <property type="component" value="Linkage Group LG15"/>
</dbReference>
<evidence type="ECO:0000256" key="5">
    <source>
        <dbReference type="ARBA" id="ARBA00022679"/>
    </source>
</evidence>
<evidence type="ECO:0000256" key="11">
    <source>
        <dbReference type="ARBA" id="ARBA00023253"/>
    </source>
</evidence>
<keyword evidence="5" id="KW-0808">Transferase</keyword>